<evidence type="ECO:0000259" key="1">
    <source>
        <dbReference type="Pfam" id="PF23455"/>
    </source>
</evidence>
<dbReference type="SUPFAM" id="SSF57802">
    <property type="entry name" value="Rubredoxin-like"/>
    <property type="match status" value="1"/>
</dbReference>
<proteinExistence type="predicted"/>
<gene>
    <name evidence="2" type="ORF">ACFQFD_00570</name>
</gene>
<dbReference type="NCBIfam" id="NF033497">
    <property type="entry name" value="rubre_like_arch"/>
    <property type="match status" value="1"/>
</dbReference>
<dbReference type="GeneID" id="81211240"/>
<dbReference type="RefSeq" id="WP_284063708.1">
    <property type="nucleotide sequence ID" value="NZ_CP126159.1"/>
</dbReference>
<reference evidence="2 3" key="1">
    <citation type="journal article" date="2019" name="Int. J. Syst. Evol. Microbiol.">
        <title>The Global Catalogue of Microorganisms (GCM) 10K type strain sequencing project: providing services to taxonomists for standard genome sequencing and annotation.</title>
        <authorList>
            <consortium name="The Broad Institute Genomics Platform"/>
            <consortium name="The Broad Institute Genome Sequencing Center for Infectious Disease"/>
            <person name="Wu L."/>
            <person name="Ma J."/>
        </authorList>
    </citation>
    <scope>NUCLEOTIDE SEQUENCE [LARGE SCALE GENOMIC DNA]</scope>
    <source>
        <strain evidence="2 3">SYNS20</strain>
    </source>
</reference>
<dbReference type="Pfam" id="PF23455">
    <property type="entry name" value="DUF7129"/>
    <property type="match status" value="1"/>
</dbReference>
<keyword evidence="3" id="KW-1185">Reference proteome</keyword>
<feature type="domain" description="DUF7129" evidence="1">
    <location>
        <begin position="8"/>
        <end position="42"/>
    </location>
</feature>
<comment type="caution">
    <text evidence="2">The sequence shown here is derived from an EMBL/GenBank/DDBJ whole genome shotgun (WGS) entry which is preliminary data.</text>
</comment>
<accession>A0ABD5TAP1</accession>
<organism evidence="2 3">
    <name type="scientific">Halobaculum halobium</name>
    <dbReference type="NCBI Taxonomy" id="3032281"/>
    <lineage>
        <taxon>Archaea</taxon>
        <taxon>Methanobacteriati</taxon>
        <taxon>Methanobacteriota</taxon>
        <taxon>Stenosarchaea group</taxon>
        <taxon>Halobacteria</taxon>
        <taxon>Halobacteriales</taxon>
        <taxon>Haloferacaceae</taxon>
        <taxon>Halobaculum</taxon>
    </lineage>
</organism>
<dbReference type="Proteomes" id="UP001596443">
    <property type="component" value="Unassembled WGS sequence"/>
</dbReference>
<name>A0ABD5TAP1_9EURY</name>
<sequence length="47" mass="5312">MRDVAQQPEEGTPYECFECGKIILTEDPPGQCPDCAGEMRNRRTPIE</sequence>
<dbReference type="InterPro" id="IPR055553">
    <property type="entry name" value="DUF7129"/>
</dbReference>
<evidence type="ECO:0000313" key="3">
    <source>
        <dbReference type="Proteomes" id="UP001596443"/>
    </source>
</evidence>
<protein>
    <submittedName>
        <fullName evidence="2">Rubrerythrin-like domain-containing protein</fullName>
    </submittedName>
</protein>
<dbReference type="EMBL" id="JBHSWX010000001">
    <property type="protein sequence ID" value="MFC6784528.1"/>
    <property type="molecule type" value="Genomic_DNA"/>
</dbReference>
<dbReference type="AlphaFoldDB" id="A0ABD5TAP1"/>
<evidence type="ECO:0000313" key="2">
    <source>
        <dbReference type="EMBL" id="MFC6784528.1"/>
    </source>
</evidence>